<dbReference type="Gene3D" id="3.40.640.10">
    <property type="entry name" value="Type I PLP-dependent aspartate aminotransferase-like (Major domain)"/>
    <property type="match status" value="1"/>
</dbReference>
<name>A0ABY9Q6D4_9FIRM</name>
<keyword evidence="1 3" id="KW-0663">Pyridoxal phosphate</keyword>
<keyword evidence="4" id="KW-0032">Aminotransferase</keyword>
<dbReference type="EC" id="2.6.1.33" evidence="4"/>
<evidence type="ECO:0000256" key="2">
    <source>
        <dbReference type="ARBA" id="ARBA00037999"/>
    </source>
</evidence>
<dbReference type="InterPro" id="IPR000653">
    <property type="entry name" value="DegT/StrS_aminotransferase"/>
</dbReference>
<dbReference type="PANTHER" id="PTHR30244">
    <property type="entry name" value="TRANSAMINASE"/>
    <property type="match status" value="1"/>
</dbReference>
<dbReference type="InterPro" id="IPR015421">
    <property type="entry name" value="PyrdxlP-dep_Trfase_major"/>
</dbReference>
<evidence type="ECO:0000313" key="5">
    <source>
        <dbReference type="Proteomes" id="UP001235030"/>
    </source>
</evidence>
<dbReference type="RefSeq" id="WP_228105894.1">
    <property type="nucleotide sequence ID" value="NZ_CP101637.1"/>
</dbReference>
<dbReference type="Proteomes" id="UP001235030">
    <property type="component" value="Chromosome"/>
</dbReference>
<gene>
    <name evidence="4" type="primary">vioA</name>
    <name evidence="4" type="ORF">TEMA_40740</name>
</gene>
<dbReference type="EMBL" id="CP101637">
    <property type="protein sequence ID" value="WMT83556.1"/>
    <property type="molecule type" value="Genomic_DNA"/>
</dbReference>
<dbReference type="InterPro" id="IPR015424">
    <property type="entry name" value="PyrdxlP-dep_Trfase"/>
</dbReference>
<organism evidence="4 5">
    <name type="scientific">Terrisporobacter mayombei</name>
    <dbReference type="NCBI Taxonomy" id="1541"/>
    <lineage>
        <taxon>Bacteria</taxon>
        <taxon>Bacillati</taxon>
        <taxon>Bacillota</taxon>
        <taxon>Clostridia</taxon>
        <taxon>Peptostreptococcales</taxon>
        <taxon>Peptostreptococcaceae</taxon>
        <taxon>Terrisporobacter</taxon>
    </lineage>
</organism>
<dbReference type="GO" id="GO:0019179">
    <property type="term" value="F:dTDP-4-amino-4,6-dideoxy-D-glucose transaminase activity"/>
    <property type="evidence" value="ECO:0007669"/>
    <property type="project" value="UniProtKB-EC"/>
</dbReference>
<dbReference type="CDD" id="cd00616">
    <property type="entry name" value="AHBA_syn"/>
    <property type="match status" value="1"/>
</dbReference>
<reference evidence="4 5" key="1">
    <citation type="submission" date="2022-07" db="EMBL/GenBank/DDBJ databases">
        <title>Genome sequence of Terrisporobacter mayombei DSM6539.</title>
        <authorList>
            <person name="Boeer T."/>
            <person name="Bengelsdorf F.R."/>
            <person name="Daniel R."/>
            <person name="Poehlein A."/>
        </authorList>
    </citation>
    <scope>NUCLEOTIDE SEQUENCE [LARGE SCALE GENOMIC DNA]</scope>
    <source>
        <strain evidence="4 5">DSM 6539</strain>
    </source>
</reference>
<evidence type="ECO:0000313" key="4">
    <source>
        <dbReference type="EMBL" id="WMT83556.1"/>
    </source>
</evidence>
<comment type="similarity">
    <text evidence="2 3">Belongs to the DegT/DnrJ/EryC1 family.</text>
</comment>
<dbReference type="PANTHER" id="PTHR30244:SF9">
    <property type="entry name" value="PROTEIN RV3402C"/>
    <property type="match status" value="1"/>
</dbReference>
<evidence type="ECO:0000256" key="3">
    <source>
        <dbReference type="RuleBase" id="RU004508"/>
    </source>
</evidence>
<dbReference type="PIRSF" id="PIRSF000390">
    <property type="entry name" value="PLP_StrS"/>
    <property type="match status" value="1"/>
</dbReference>
<protein>
    <submittedName>
        <fullName evidence="4">dTDP-4-amino-4,6-dideoxy-D-glucose transaminase</fullName>
        <ecNumber evidence="4">2.6.1.33</ecNumber>
    </submittedName>
</protein>
<dbReference type="Pfam" id="PF01041">
    <property type="entry name" value="DegT_DnrJ_EryC1"/>
    <property type="match status" value="1"/>
</dbReference>
<proteinExistence type="inferred from homology"/>
<sequence>MIPVTKTYLPDINQYKDYIDKIYETGWLTNNGDLVRKLELKLKEYLGVKNIVLVSNGTVALNIAYKLLGLENEVITTPFSFVATTSSMVWQGLKPVFVDINKNDYNIDANRIEKKITEYTTGIVPVHVFGNACDVEQIEEIAKKHNLKVIYDASHCFGVKYKSKSILNYGDISTISFHSTKLFHTIEGGALIINNDELYEKAKRMINFGFCANGYIEEIGINAKMNEFQAAMGLCVLSDIDKISSRRKEKYEYYIKKLENIDLISFQELNKSSHINYSYLPIVFKDSETMLTTLKNMNNEDIFPRRYFYPSLNKLNYIHCNEVMPNSEDISERILCLPLYDSLKNMDIDKIVEIIKRSSIYSIRKSRCISMEV</sequence>
<accession>A0ABY9Q6D4</accession>
<dbReference type="SUPFAM" id="SSF53383">
    <property type="entry name" value="PLP-dependent transferases"/>
    <property type="match status" value="1"/>
</dbReference>
<evidence type="ECO:0000256" key="1">
    <source>
        <dbReference type="ARBA" id="ARBA00022898"/>
    </source>
</evidence>
<keyword evidence="4" id="KW-0808">Transferase</keyword>
<keyword evidence="5" id="KW-1185">Reference proteome</keyword>